<gene>
    <name evidence="1" type="ORF">B739_1565</name>
</gene>
<sequence length="91" mass="10821">MKKIILPLLMIILLNSCKEKIKNPYFTSDEVYNKIIEVIGITHKEISENQTLFYVLNRYDTLIIMATKYENVIKPTFMIKKKEPFMLIHVK</sequence>
<keyword evidence="2" id="KW-1185">Reference proteome</keyword>
<dbReference type="Proteomes" id="UP000006276">
    <property type="component" value="Chromosome"/>
</dbReference>
<dbReference type="HOGENOM" id="CLU_2425016_0_0_10"/>
<name>J9R9Q1_RIEAN</name>
<evidence type="ECO:0000313" key="1">
    <source>
        <dbReference type="EMBL" id="AFR36157.1"/>
    </source>
</evidence>
<dbReference type="PATRIC" id="fig|1228997.3.peg.1562"/>
<evidence type="ECO:0000313" key="2">
    <source>
        <dbReference type="Proteomes" id="UP000006276"/>
    </source>
</evidence>
<dbReference type="KEGG" id="rag:B739_1565"/>
<dbReference type="EMBL" id="CP003787">
    <property type="protein sequence ID" value="AFR36157.1"/>
    <property type="molecule type" value="Genomic_DNA"/>
</dbReference>
<dbReference type="RefSeq" id="WP_014938465.1">
    <property type="nucleotide sequence ID" value="NC_018609.1"/>
</dbReference>
<accession>J9R9Q1</accession>
<dbReference type="AlphaFoldDB" id="J9R9Q1"/>
<protein>
    <submittedName>
        <fullName evidence="1">Uncharacterized protein</fullName>
    </submittedName>
</protein>
<proteinExistence type="predicted"/>
<reference evidence="1 2" key="1">
    <citation type="submission" date="2012-09" db="EMBL/GenBank/DDBJ databases">
        <title>Riemerella anatipestifer vaccine strains.</title>
        <authorList>
            <person name="Chun C.A."/>
            <person name="Shu W.M."/>
            <person name="Kang Z.D."/>
            <person name="Jia W.X."/>
        </authorList>
    </citation>
    <scope>NUCLEOTIDE SEQUENCE [LARGE SCALE GENOMIC DNA]</scope>
    <source>
        <strain evidence="1 2">RA-CH-1</strain>
    </source>
</reference>
<organism evidence="1 2">
    <name type="scientific">Riemerella anatipestifer RA-CH-1</name>
    <dbReference type="NCBI Taxonomy" id="1228997"/>
    <lineage>
        <taxon>Bacteria</taxon>
        <taxon>Pseudomonadati</taxon>
        <taxon>Bacteroidota</taxon>
        <taxon>Flavobacteriia</taxon>
        <taxon>Flavobacteriales</taxon>
        <taxon>Weeksellaceae</taxon>
        <taxon>Riemerella</taxon>
    </lineage>
</organism>